<protein>
    <submittedName>
        <fullName evidence="1">Transposase-like protein</fullName>
    </submittedName>
</protein>
<gene>
    <name evidence="1" type="ORF">IW249_006371</name>
</gene>
<dbReference type="EMBL" id="JADOTY010000001">
    <property type="protein sequence ID" value="MBG6105957.1"/>
    <property type="molecule type" value="Genomic_DNA"/>
</dbReference>
<evidence type="ECO:0000313" key="1">
    <source>
        <dbReference type="EMBL" id="MBG6105957.1"/>
    </source>
</evidence>
<dbReference type="Proteomes" id="UP000631791">
    <property type="component" value="Unassembled WGS sequence"/>
</dbReference>
<organism evidence="1 2">
    <name type="scientific">Micromonospora vinacea</name>
    <dbReference type="NCBI Taxonomy" id="709878"/>
    <lineage>
        <taxon>Bacteria</taxon>
        <taxon>Bacillati</taxon>
        <taxon>Actinomycetota</taxon>
        <taxon>Actinomycetes</taxon>
        <taxon>Micromonosporales</taxon>
        <taxon>Micromonosporaceae</taxon>
        <taxon>Micromonospora</taxon>
    </lineage>
</organism>
<name>A0ABS0KDC4_9ACTN</name>
<reference evidence="1 2" key="1">
    <citation type="submission" date="2020-11" db="EMBL/GenBank/DDBJ databases">
        <title>Sequencing the genomes of 1000 actinobacteria strains.</title>
        <authorList>
            <person name="Klenk H.-P."/>
        </authorList>
    </citation>
    <scope>NUCLEOTIDE SEQUENCE [LARGE SCALE GENOMIC DNA]</scope>
    <source>
        <strain evidence="1 2">DSM 101695</strain>
    </source>
</reference>
<evidence type="ECO:0000313" key="2">
    <source>
        <dbReference type="Proteomes" id="UP000631791"/>
    </source>
</evidence>
<sequence length="38" mass="4450">MTEHTEEFQRDAVDLVRSSGRIIQVVRELGMSHESLRH</sequence>
<proteinExistence type="predicted"/>
<dbReference type="Gene3D" id="1.10.10.60">
    <property type="entry name" value="Homeodomain-like"/>
    <property type="match status" value="1"/>
</dbReference>
<comment type="caution">
    <text evidence="1">The sequence shown here is derived from an EMBL/GenBank/DDBJ whole genome shotgun (WGS) entry which is preliminary data.</text>
</comment>
<accession>A0ABS0KDC4</accession>
<keyword evidence="2" id="KW-1185">Reference proteome</keyword>